<name>A0A918AH06_9PSEU</name>
<evidence type="ECO:0000313" key="3">
    <source>
        <dbReference type="Proteomes" id="UP000639606"/>
    </source>
</evidence>
<dbReference type="InterPro" id="IPR011008">
    <property type="entry name" value="Dimeric_a/b-barrel"/>
</dbReference>
<dbReference type="RefSeq" id="WP_189221324.1">
    <property type="nucleotide sequence ID" value="NZ_BMRG01000001.1"/>
</dbReference>
<protein>
    <recommendedName>
        <fullName evidence="1">DUF3291 domain-containing protein</fullName>
    </recommendedName>
</protein>
<reference evidence="2" key="2">
    <citation type="submission" date="2020-09" db="EMBL/GenBank/DDBJ databases">
        <authorList>
            <person name="Sun Q."/>
            <person name="Ohkuma M."/>
        </authorList>
    </citation>
    <scope>NUCLEOTIDE SEQUENCE</scope>
    <source>
        <strain evidence="2">JCM 3313</strain>
    </source>
</reference>
<dbReference type="EMBL" id="BMRG01000001">
    <property type="protein sequence ID" value="GGP36490.1"/>
    <property type="molecule type" value="Genomic_DNA"/>
</dbReference>
<keyword evidence="3" id="KW-1185">Reference proteome</keyword>
<gene>
    <name evidence="2" type="ORF">GCM10010185_04510</name>
</gene>
<dbReference type="InterPro" id="IPR021708">
    <property type="entry name" value="DUF3291"/>
</dbReference>
<dbReference type="Pfam" id="PF11695">
    <property type="entry name" value="DUF3291"/>
    <property type="match status" value="1"/>
</dbReference>
<comment type="caution">
    <text evidence="2">The sequence shown here is derived from an EMBL/GenBank/DDBJ whole genome shotgun (WGS) entry which is preliminary data.</text>
</comment>
<dbReference type="SUPFAM" id="SSF54909">
    <property type="entry name" value="Dimeric alpha+beta barrel"/>
    <property type="match status" value="1"/>
</dbReference>
<reference evidence="2" key="1">
    <citation type="journal article" date="2014" name="Int. J. Syst. Evol. Microbiol.">
        <title>Complete genome sequence of Corynebacterium casei LMG S-19264T (=DSM 44701T), isolated from a smear-ripened cheese.</title>
        <authorList>
            <consortium name="US DOE Joint Genome Institute (JGI-PGF)"/>
            <person name="Walter F."/>
            <person name="Albersmeier A."/>
            <person name="Kalinowski J."/>
            <person name="Ruckert C."/>
        </authorList>
    </citation>
    <scope>NUCLEOTIDE SEQUENCE</scope>
    <source>
        <strain evidence="2">JCM 3313</strain>
    </source>
</reference>
<feature type="domain" description="DUF3291" evidence="1">
    <location>
        <begin position="11"/>
        <end position="148"/>
    </location>
</feature>
<dbReference type="Proteomes" id="UP000639606">
    <property type="component" value="Unassembled WGS sequence"/>
</dbReference>
<dbReference type="AlphaFoldDB" id="A0A918AH06"/>
<sequence>MTLGGISGFELSQVNIARLLAPLDSAPLADFVAALDPVNAAADRAPGFRWRLRTEDGDATAVRVFDDEWLLLNMSTWASHQELVDYVYGADHVAVLRERRRWFARPVEAMAVLWWVPAGHRPTAAEAQERLVHLREHGPTPSAFTLRAVFPPPGAASVAPVVDLPLGCGVD</sequence>
<accession>A0A918AH06</accession>
<organism evidence="2 3">
    <name type="scientific">Saccharothrix coeruleofusca</name>
    <dbReference type="NCBI Taxonomy" id="33919"/>
    <lineage>
        <taxon>Bacteria</taxon>
        <taxon>Bacillati</taxon>
        <taxon>Actinomycetota</taxon>
        <taxon>Actinomycetes</taxon>
        <taxon>Pseudonocardiales</taxon>
        <taxon>Pseudonocardiaceae</taxon>
        <taxon>Saccharothrix</taxon>
    </lineage>
</organism>
<evidence type="ECO:0000259" key="1">
    <source>
        <dbReference type="Pfam" id="PF11695"/>
    </source>
</evidence>
<proteinExistence type="predicted"/>
<evidence type="ECO:0000313" key="2">
    <source>
        <dbReference type="EMBL" id="GGP36490.1"/>
    </source>
</evidence>